<name>A0A0E3VMX9_9MYRI</name>
<gene>
    <name evidence="17" type="primary">A2M</name>
</gene>
<dbReference type="InterPro" id="IPR001599">
    <property type="entry name" value="Macroglobln_a2"/>
</dbReference>
<organism evidence="17">
    <name type="scientific">Epanerchodus sp. RS-2014</name>
    <dbReference type="NCBI Taxonomy" id="1569310"/>
    <lineage>
        <taxon>Eukaryota</taxon>
        <taxon>Metazoa</taxon>
        <taxon>Ecdysozoa</taxon>
        <taxon>Arthropoda</taxon>
        <taxon>Myriapoda</taxon>
        <taxon>Diplopoda</taxon>
        <taxon>Helminthomorpha</taxon>
        <taxon>Polydesmida</taxon>
        <taxon>Polydesmidae</taxon>
        <taxon>Epanerchodus</taxon>
    </lineage>
</organism>
<dbReference type="Pfam" id="PF01835">
    <property type="entry name" value="MG2"/>
    <property type="match status" value="1"/>
</dbReference>
<dbReference type="InterPro" id="IPR041555">
    <property type="entry name" value="MG3"/>
</dbReference>
<dbReference type="SUPFAM" id="SSF48239">
    <property type="entry name" value="Terpenoid cyclases/Protein prenyltransferases"/>
    <property type="match status" value="1"/>
</dbReference>
<evidence type="ECO:0000259" key="15">
    <source>
        <dbReference type="SMART" id="SM01360"/>
    </source>
</evidence>
<keyword evidence="8" id="KW-0325">Glycoprotein</keyword>
<dbReference type="FunFam" id="1.50.10.20:FF:000001">
    <property type="entry name" value="CD109 isoform 1"/>
    <property type="match status" value="1"/>
</dbReference>
<dbReference type="InterPro" id="IPR013783">
    <property type="entry name" value="Ig-like_fold"/>
</dbReference>
<dbReference type="SMART" id="SM01359">
    <property type="entry name" value="A2M_N_2"/>
    <property type="match status" value="1"/>
</dbReference>
<dbReference type="InterPro" id="IPR041813">
    <property type="entry name" value="A2M_TED"/>
</dbReference>
<feature type="domain" description="Alpha-2-macroglobulin" evidence="15">
    <location>
        <begin position="756"/>
        <end position="846"/>
    </location>
</feature>
<evidence type="ECO:0000256" key="8">
    <source>
        <dbReference type="ARBA" id="ARBA00023180"/>
    </source>
</evidence>
<dbReference type="FunFam" id="2.60.40.1930:FF:000001">
    <property type="entry name" value="CD109 isoform 3"/>
    <property type="match status" value="1"/>
</dbReference>
<comment type="similarity">
    <text evidence="2">Belongs to the protease inhibitor I39 (alpha-2-macroglobulin) family.</text>
</comment>
<keyword evidence="7" id="KW-1015">Disulfide bond</keyword>
<evidence type="ECO:0000256" key="7">
    <source>
        <dbReference type="ARBA" id="ARBA00023157"/>
    </source>
</evidence>
<dbReference type="EMBL" id="LC009018">
    <property type="protein sequence ID" value="BAR45597.1"/>
    <property type="molecule type" value="mRNA"/>
</dbReference>
<dbReference type="InterPro" id="IPR014756">
    <property type="entry name" value="Ig_E-set"/>
</dbReference>
<dbReference type="InterPro" id="IPR009048">
    <property type="entry name" value="A-macroglobulin_rcpt-bd"/>
</dbReference>
<feature type="chain" id="PRO_5002414346" description="TEP1-F" evidence="13">
    <location>
        <begin position="26"/>
        <end position="1463"/>
    </location>
</feature>
<feature type="domain" description="Alpha-2-macroglobulin bait region" evidence="14">
    <location>
        <begin position="475"/>
        <end position="616"/>
    </location>
</feature>
<protein>
    <recommendedName>
        <fullName evidence="11">TEP1-F</fullName>
    </recommendedName>
</protein>
<feature type="region of interest" description="Disordered" evidence="12">
    <location>
        <begin position="689"/>
        <end position="708"/>
    </location>
</feature>
<evidence type="ECO:0000256" key="2">
    <source>
        <dbReference type="ARBA" id="ARBA00010952"/>
    </source>
</evidence>
<dbReference type="InterPro" id="IPR002890">
    <property type="entry name" value="MG2"/>
</dbReference>
<comment type="subcellular location">
    <subcellularLocation>
        <location evidence="1">Secreted</location>
    </subcellularLocation>
</comment>
<dbReference type="PROSITE" id="PS00477">
    <property type="entry name" value="ALPHA_2_MACROGLOBULIN"/>
    <property type="match status" value="1"/>
</dbReference>
<evidence type="ECO:0000259" key="14">
    <source>
        <dbReference type="SMART" id="SM01359"/>
    </source>
</evidence>
<dbReference type="PANTHER" id="PTHR11412:SF171">
    <property type="entry name" value="PREGNANCY ZONE PROTEIN-LIKE PROTEIN"/>
    <property type="match status" value="1"/>
</dbReference>
<dbReference type="Pfam" id="PF07677">
    <property type="entry name" value="A2M_recep"/>
    <property type="match status" value="1"/>
</dbReference>
<accession>A0A0E3VMX9</accession>
<evidence type="ECO:0000259" key="16">
    <source>
        <dbReference type="SMART" id="SM01361"/>
    </source>
</evidence>
<evidence type="ECO:0000256" key="6">
    <source>
        <dbReference type="ARBA" id="ARBA00022900"/>
    </source>
</evidence>
<dbReference type="SUPFAM" id="SSF81296">
    <property type="entry name" value="E set domains"/>
    <property type="match status" value="1"/>
</dbReference>
<evidence type="ECO:0000256" key="13">
    <source>
        <dbReference type="SAM" id="SignalP"/>
    </source>
</evidence>
<keyword evidence="5 13" id="KW-0732">Signal</keyword>
<dbReference type="Gene3D" id="2.60.40.690">
    <property type="entry name" value="Alpha-macroglobulin, receptor-binding domain"/>
    <property type="match status" value="1"/>
</dbReference>
<dbReference type="InterPro" id="IPR040839">
    <property type="entry name" value="MG4"/>
</dbReference>
<evidence type="ECO:0000256" key="12">
    <source>
        <dbReference type="SAM" id="MobiDB-lite"/>
    </source>
</evidence>
<dbReference type="Pfam" id="PF17791">
    <property type="entry name" value="MG3"/>
    <property type="match status" value="1"/>
</dbReference>
<feature type="signal peptide" evidence="13">
    <location>
        <begin position="1"/>
        <end position="25"/>
    </location>
</feature>
<dbReference type="SMART" id="SM01419">
    <property type="entry name" value="Thiol-ester_cl"/>
    <property type="match status" value="1"/>
</dbReference>
<dbReference type="Pfam" id="PF00207">
    <property type="entry name" value="A2M"/>
    <property type="match status" value="1"/>
</dbReference>
<proteinExistence type="evidence at transcript level"/>
<dbReference type="GO" id="GO:0005615">
    <property type="term" value="C:extracellular space"/>
    <property type="evidence" value="ECO:0007669"/>
    <property type="project" value="InterPro"/>
</dbReference>
<keyword evidence="3" id="KW-0964">Secreted</keyword>
<dbReference type="Gene3D" id="2.60.40.10">
    <property type="entry name" value="Immunoglobulins"/>
    <property type="match status" value="2"/>
</dbReference>
<dbReference type="PANTHER" id="PTHR11412">
    <property type="entry name" value="MACROGLOBULIN / COMPLEMENT"/>
    <property type="match status" value="1"/>
</dbReference>
<dbReference type="Pfam" id="PF07678">
    <property type="entry name" value="TED_complement"/>
    <property type="match status" value="1"/>
</dbReference>
<evidence type="ECO:0000256" key="10">
    <source>
        <dbReference type="ARBA" id="ARBA00063781"/>
    </source>
</evidence>
<comment type="function">
    <text evidence="9">Binds covalently through a thioester bond to the pathogen surface resulting in pathogen clearance.</text>
</comment>
<dbReference type="SMART" id="SM01361">
    <property type="entry name" value="A2M_recep"/>
    <property type="match status" value="1"/>
</dbReference>
<reference evidence="17" key="1">
    <citation type="journal article" date="2015" name="Dev. Comp. Immunol.">
        <title>Evolution of the complement system in protostomes revealed by de novo transcriptome analysis of six species of Arthropoda.</title>
        <authorList>
            <person name="Sekiguchi R."/>
            <person name="Nonaka M."/>
        </authorList>
    </citation>
    <scope>NUCLEOTIDE SEQUENCE</scope>
</reference>
<dbReference type="InterPro" id="IPR011625">
    <property type="entry name" value="A2M_N_BRD"/>
</dbReference>
<dbReference type="InterPro" id="IPR008930">
    <property type="entry name" value="Terpenoid_cyclase/PrenylTrfase"/>
</dbReference>
<dbReference type="Gene3D" id="2.60.120.1540">
    <property type="match status" value="1"/>
</dbReference>
<evidence type="ECO:0000256" key="5">
    <source>
        <dbReference type="ARBA" id="ARBA00022729"/>
    </source>
</evidence>
<dbReference type="InterPro" id="IPR019742">
    <property type="entry name" value="MacrogloblnA2_CS"/>
</dbReference>
<dbReference type="Gene3D" id="2.20.130.20">
    <property type="match status" value="1"/>
</dbReference>
<feature type="domain" description="Alpha-macroglobulin receptor-binding" evidence="16">
    <location>
        <begin position="1370"/>
        <end position="1459"/>
    </location>
</feature>
<dbReference type="InterPro" id="IPR047565">
    <property type="entry name" value="Alpha-macroglob_thiol-ester_cl"/>
</dbReference>
<dbReference type="GO" id="GO:0004867">
    <property type="term" value="F:serine-type endopeptidase inhibitor activity"/>
    <property type="evidence" value="ECO:0007669"/>
    <property type="project" value="UniProtKB-KW"/>
</dbReference>
<evidence type="ECO:0000256" key="4">
    <source>
        <dbReference type="ARBA" id="ARBA00022690"/>
    </source>
</evidence>
<evidence type="ECO:0000313" key="17">
    <source>
        <dbReference type="EMBL" id="BAR45597.1"/>
    </source>
</evidence>
<evidence type="ECO:0000256" key="9">
    <source>
        <dbReference type="ARBA" id="ARBA00057615"/>
    </source>
</evidence>
<evidence type="ECO:0000256" key="11">
    <source>
        <dbReference type="ARBA" id="ARBA00078071"/>
    </source>
</evidence>
<dbReference type="InterPro" id="IPR011626">
    <property type="entry name" value="Alpha-macroglobulin_TED"/>
</dbReference>
<dbReference type="InterPro" id="IPR050473">
    <property type="entry name" value="A2M/Complement_sys"/>
</dbReference>
<dbReference type="SMART" id="SM01360">
    <property type="entry name" value="A2M"/>
    <property type="match status" value="1"/>
</dbReference>
<comment type="subunit">
    <text evidence="10">Heterodimer of a TEP1-N chain and an TEP1-C chain non-covalently linked. Forms a complex composed of TEP1-N and TEP1-C heterodimer, LRIM1 and APL1C; the interaction stabilizes TEP1-N and TEP1-C heterodimer, prevents its binding to tissues while circulating in the hemolymph and protects the thioester bond from hydrolysis. Mature TEP1 and to a lesser extent full-length TEP1 interact with SPCLIP1; the interaction is induced by microbial infection.</text>
</comment>
<dbReference type="SUPFAM" id="SSF49410">
    <property type="entry name" value="Alpha-macroglobulin receptor domain"/>
    <property type="match status" value="1"/>
</dbReference>
<keyword evidence="4" id="KW-0646">Protease inhibitor</keyword>
<dbReference type="Gene3D" id="2.60.40.1940">
    <property type="match status" value="1"/>
</dbReference>
<dbReference type="Gene3D" id="2.60.40.1930">
    <property type="match status" value="2"/>
</dbReference>
<evidence type="ECO:0000256" key="3">
    <source>
        <dbReference type="ARBA" id="ARBA00022525"/>
    </source>
</evidence>
<dbReference type="Pfam" id="PF17789">
    <property type="entry name" value="MG4"/>
    <property type="match status" value="1"/>
</dbReference>
<evidence type="ECO:0000256" key="1">
    <source>
        <dbReference type="ARBA" id="ARBA00004613"/>
    </source>
</evidence>
<dbReference type="CDD" id="cd02897">
    <property type="entry name" value="A2M_2"/>
    <property type="match status" value="1"/>
</dbReference>
<dbReference type="InterPro" id="IPR036595">
    <property type="entry name" value="A-macroglobulin_rcpt-bd_sf"/>
</dbReference>
<dbReference type="Pfam" id="PF07703">
    <property type="entry name" value="A2M_BRD"/>
    <property type="match status" value="1"/>
</dbReference>
<sequence>MKLFKTLCFVLHFLSIGFIANSIRAQDSVENQKKGFILTAPSIFKTNVDENVCISFQEIHGDGEIRVFIQGSTTNTTLAIAIQKIKNGANVCFSLHVKVTTDLEGVILVDGWFQDENYRFNSTEKIIIKKQPEITIIQSDKPLYKPGQKVLFRILRVDSYFLPSRSKINSVWIENPSQVRVAQWLSLPASNGIADLNFQLSVEPQLGVWNIFVEDEFKNRVNKTFKVEEYVLPKFSVEITSSSVLLSNFENYSWKVCAHYTYGEPVAGKLKATVALENVRHYFGMRARILPKNFTLESEFFKCKLINISKSDIVADSTGSIYGDQIKLYADIIEHGTDVIMSASKLVSVKRTAVNLSLKSRDYFKPGLQYKGKIQAEYHDGSPAENKNLNIELQAYNAENTKLATEIINVKTDLLGMSFFDLFSLPQNSERITLKATATDYKTQTSMGEVRYSNFIQPPFYATIKSWYSPSNSFVQIDQQLQSLQCNELNLITVNFANINQSEIIVFYQLISRGNILSQNQFQLSFNNFTQTYQIPIMVEPKMAPKLQILVYYIRYDGEIVSDSETINVNHCYSNEVRMDFKDEKILPGSLSSLSLSAETGSLCAVSVTDKSIELLSGHVFDGHKVFSMIDDKLPQINNNNQCPQNNHPRYYIFNSAVTNSKAAFDDIGMLVITNLELKLHPCKARAVVARPGESRQAGRRRGGSSRNREGVLLSMASPFPMASESDTKVTHEISMVTSPEISLPAVEIRDFFPETWIWELQTIQNNSKVVIDREIPHSITEWSGNMFCMSEKSGLGVSPRTSIKSFQPFFLSYTMPYSVKNGETIPITVSIFNYLSGCFPVVVKLEESQFFVTDVNSTEVKLCLCGSKSYSLKFLIQPLKIGNLNVTVRAHSITEFDILLCEIESTLQNVVAFDAITKSLLVKAPGFPQETTQSNWICTNDFENGSKTLEYSLELPEDVIEGSARAFISVTGDLLGPTISGLDHLVKMPTGCGEQNMVLFVPNIYVLQYLEVTHQLTINIKLKSISYMELGYQRELNYKRDDGSYSAFGKSDAEGSIWLTSFVIKSFAQTKSIIYIDQHEIDDGIKFIVKNQLEDGCFKSVGSVIHKELQGGTGHGQSLTLFISISLLEAGLSPSGKIIKKAFKCFENHSTMNVYELSMKAYAAALANKTVLAKSIIKTLKQLAIQKDNLMYWSNSGSGSDALDIETTSYVLLALATTDSGEDMKMAIDIVRWLTKQRNAYGGFKSTQDTVLALQALVKFISQTPKINANLSLALEANDFTDEMFVTEENRLLMQTRDISVLPNMLDVQISGKGCSLIQVTLRYNIPSAQLLPAFTLNISTSSNEISNDINHRQTIKICTKYDGADNKSNMAVVEIQMITGFEALHSHLEKLKTSNIDLKRWESENDGTVELYFDQLESELKCFDVIVEEKLKVQNRKPALIKVYDYYKTDESVSKEYFLES</sequence>
<keyword evidence="6" id="KW-0722">Serine protease inhibitor</keyword>
<dbReference type="Gene3D" id="1.50.10.20">
    <property type="match status" value="1"/>
</dbReference>